<dbReference type="EMBL" id="MN738931">
    <property type="protein sequence ID" value="QHT32148.1"/>
    <property type="molecule type" value="Genomic_DNA"/>
</dbReference>
<evidence type="ECO:0000256" key="1">
    <source>
        <dbReference type="SAM" id="MobiDB-lite"/>
    </source>
</evidence>
<feature type="compositionally biased region" description="Basic residues" evidence="1">
    <location>
        <begin position="110"/>
        <end position="127"/>
    </location>
</feature>
<reference evidence="2" key="1">
    <citation type="journal article" date="2020" name="Nature">
        <title>Giant virus diversity and host interactions through global metagenomics.</title>
        <authorList>
            <person name="Schulz F."/>
            <person name="Roux S."/>
            <person name="Paez-Espino D."/>
            <person name="Jungbluth S."/>
            <person name="Walsh D.A."/>
            <person name="Denef V.J."/>
            <person name="McMahon K.D."/>
            <person name="Konstantinidis K.T."/>
            <person name="Eloe-Fadrosh E.A."/>
            <person name="Kyrpides N.C."/>
            <person name="Woyke T."/>
        </authorList>
    </citation>
    <scope>NUCLEOTIDE SEQUENCE</scope>
    <source>
        <strain evidence="2">GVMAG-M-3300009159-65</strain>
    </source>
</reference>
<protein>
    <submittedName>
        <fullName evidence="2">Uncharacterized protein</fullName>
    </submittedName>
</protein>
<feature type="compositionally biased region" description="Basic residues" evidence="1">
    <location>
        <begin position="89"/>
        <end position="100"/>
    </location>
</feature>
<evidence type="ECO:0000313" key="2">
    <source>
        <dbReference type="EMBL" id="QHT32148.1"/>
    </source>
</evidence>
<feature type="region of interest" description="Disordered" evidence="1">
    <location>
        <begin position="89"/>
        <end position="134"/>
    </location>
</feature>
<accession>A0A6C0ET30</accession>
<sequence length="134" mass="16089">MNIYSGGKLLNTMEYYEKNVKYRPLQDTEIKALFEKIKLNTDFSFPDRMIQDFVNDGSINPTFKKCGHFNKEDFNQLVIHLKKRKNIKMKPSKPKSKKMKGNVDKDFKPIKRKIKTRKTRKQKRNKKIKDIKNY</sequence>
<name>A0A6C0ET30_9ZZZZ</name>
<dbReference type="AlphaFoldDB" id="A0A6C0ET30"/>
<organism evidence="2">
    <name type="scientific">viral metagenome</name>
    <dbReference type="NCBI Taxonomy" id="1070528"/>
    <lineage>
        <taxon>unclassified sequences</taxon>
        <taxon>metagenomes</taxon>
        <taxon>organismal metagenomes</taxon>
    </lineage>
</organism>
<proteinExistence type="predicted"/>